<dbReference type="PANTHER" id="PTHR30094:SF0">
    <property type="entry name" value="BIFUNCTIONAL GLUTATHIONYLSPERMIDINE SYNTHETASE_AMIDASE-RELATED"/>
    <property type="match status" value="1"/>
</dbReference>
<dbReference type="InterPro" id="IPR007921">
    <property type="entry name" value="CHAP_dom"/>
</dbReference>
<dbReference type="Pfam" id="PF05257">
    <property type="entry name" value="CHAP"/>
    <property type="match status" value="1"/>
</dbReference>
<feature type="domain" description="Peptidase C51" evidence="1">
    <location>
        <begin position="21"/>
        <end position="120"/>
    </location>
</feature>
<evidence type="ECO:0000313" key="2">
    <source>
        <dbReference type="EMBL" id="QHT33354.1"/>
    </source>
</evidence>
<dbReference type="EMBL" id="MN738964">
    <property type="protein sequence ID" value="QHT33354.1"/>
    <property type="molecule type" value="Genomic_DNA"/>
</dbReference>
<accession>A0A6C0EW00</accession>
<reference evidence="2" key="1">
    <citation type="journal article" date="2020" name="Nature">
        <title>Giant virus diversity and host interactions through global metagenomics.</title>
        <authorList>
            <person name="Schulz F."/>
            <person name="Roux S."/>
            <person name="Paez-Espino D."/>
            <person name="Jungbluth S."/>
            <person name="Walsh D.A."/>
            <person name="Denef V.J."/>
            <person name="McMahon K.D."/>
            <person name="Konstantinidis K.T."/>
            <person name="Eloe-Fadrosh E.A."/>
            <person name="Kyrpides N.C."/>
            <person name="Woyke T."/>
        </authorList>
    </citation>
    <scope>NUCLEOTIDE SEQUENCE</scope>
    <source>
        <strain evidence="2">GVMAG-M-3300009161-34</strain>
    </source>
</reference>
<dbReference type="PANTHER" id="PTHR30094">
    <property type="entry name" value="BIFUNCTIONAL GLUTATHIONYLSPERMIDINE SYNTHETASE/AMIDASE-RELATED"/>
    <property type="match status" value="1"/>
</dbReference>
<dbReference type="InterPro" id="IPR051705">
    <property type="entry name" value="Gsp_Synthetase/Amidase"/>
</dbReference>
<sequence length="165" mass="18975">MIYPPLTIYKKCSKNSFSPYGIPCQCVELIRRYFNLYYGLSFESVTDAYEMFYKINSLTNISRKTIVLDTIRANTIPSSSNSIRVGDIVFFKRNIKNGHYGHVAIVVYAANGTVVIAQQNMSKILEEYNTSDIIREMNKPDSRFLGIKRLPNFVIIPQQIQIQTK</sequence>
<name>A0A6C0EW00_9ZZZZ</name>
<dbReference type="GO" id="GO:0016874">
    <property type="term" value="F:ligase activity"/>
    <property type="evidence" value="ECO:0007669"/>
    <property type="project" value="TreeGrafter"/>
</dbReference>
<protein>
    <recommendedName>
        <fullName evidence="1">Peptidase C51 domain-containing protein</fullName>
    </recommendedName>
</protein>
<organism evidence="2">
    <name type="scientific">viral metagenome</name>
    <dbReference type="NCBI Taxonomy" id="1070528"/>
    <lineage>
        <taxon>unclassified sequences</taxon>
        <taxon>metagenomes</taxon>
        <taxon>organismal metagenomes</taxon>
    </lineage>
</organism>
<dbReference type="InterPro" id="IPR038765">
    <property type="entry name" value="Papain-like_cys_pep_sf"/>
</dbReference>
<proteinExistence type="predicted"/>
<dbReference type="AlphaFoldDB" id="A0A6C0EW00"/>
<dbReference type="Gene3D" id="3.90.1720.10">
    <property type="entry name" value="endopeptidase domain like (from Nostoc punctiforme)"/>
    <property type="match status" value="1"/>
</dbReference>
<dbReference type="SUPFAM" id="SSF54001">
    <property type="entry name" value="Cysteine proteinases"/>
    <property type="match status" value="1"/>
</dbReference>
<evidence type="ECO:0000259" key="1">
    <source>
        <dbReference type="Pfam" id="PF05257"/>
    </source>
</evidence>